<name>A0A330HW22_9HYPH</name>
<dbReference type="Pfam" id="PF06812">
    <property type="entry name" value="ImpA_N"/>
    <property type="match status" value="1"/>
</dbReference>
<dbReference type="RefSeq" id="WP_112095032.1">
    <property type="nucleotide sequence ID" value="NZ_QMBP01000001.1"/>
</dbReference>
<reference evidence="4" key="1">
    <citation type="submission" date="2018-06" db="EMBL/GenBank/DDBJ databases">
        <authorList>
            <person name="Helene L.C."/>
            <person name="Dall'Agnol R."/>
            <person name="Delamuta J.R."/>
            <person name="Hungria M."/>
        </authorList>
    </citation>
    <scope>NUCLEOTIDE SEQUENCE [LARGE SCALE GENOMIC DNA]</scope>
    <source>
        <strain evidence="4">AC99b</strain>
    </source>
</reference>
<accession>A0A330HW22</accession>
<dbReference type="NCBIfam" id="TIGR03363">
    <property type="entry name" value="VI_chp_8"/>
    <property type="match status" value="1"/>
</dbReference>
<evidence type="ECO:0000259" key="2">
    <source>
        <dbReference type="Pfam" id="PF06812"/>
    </source>
</evidence>
<keyword evidence="4" id="KW-1185">Reference proteome</keyword>
<feature type="domain" description="ImpA N-terminal" evidence="2">
    <location>
        <begin position="8"/>
        <end position="131"/>
    </location>
</feature>
<dbReference type="PANTHER" id="PTHR37951:SF1">
    <property type="entry name" value="TYPE VI SECRETION SYSTEM COMPONENT TSSA1"/>
    <property type="match status" value="1"/>
</dbReference>
<evidence type="ECO:0000313" key="4">
    <source>
        <dbReference type="Proteomes" id="UP000251558"/>
    </source>
</evidence>
<dbReference type="AlphaFoldDB" id="A0A330HW22"/>
<gene>
    <name evidence="3" type="primary">tssA</name>
    <name evidence="3" type="ORF">DPM33_00950</name>
</gene>
<sequence length="389" mass="41818">MIDLALWLNPLDGANPSGEDLRNDPAFHELERLTETQLKVSHDGNNASQGTVAVDWAAVLEKAEELRPHGRDLRLLVLVTRALANEDGLAGLAQGLTLIARTFEQYWDTMHPALRTGALREAALRRINALLDLQNGQEGLLANLRQAVFFSPRAIGPISGRDLEQASLDERVMLQEAASGLGAGEKAALTSAHNQLLNRVRTGCAAQFDQAADAMTSLLADTQAAISALEAVDSALNPRIDGNGATVPELKRFLQRLLTTLERNSSAGAANGAAKTAPQPAPPPASTPARNGHGTETMASVASSVEASAGLPDRINSRDEVVKCLDLVVAFYDRTEPSSPIPHLARRVRRMVHMDFVELMEDLAPSGLKEFRQLAGVPDPKKPAQKDER</sequence>
<proteinExistence type="predicted"/>
<dbReference type="InterPro" id="IPR010657">
    <property type="entry name" value="ImpA_N"/>
</dbReference>
<feature type="compositionally biased region" description="Low complexity" evidence="1">
    <location>
        <begin position="266"/>
        <end position="278"/>
    </location>
</feature>
<dbReference type="EMBL" id="QMBP01000001">
    <property type="protein sequence ID" value="RAZ92503.1"/>
    <property type="molecule type" value="Genomic_DNA"/>
</dbReference>
<dbReference type="Proteomes" id="UP000251558">
    <property type="component" value="Unassembled WGS sequence"/>
</dbReference>
<evidence type="ECO:0000256" key="1">
    <source>
        <dbReference type="SAM" id="MobiDB-lite"/>
    </source>
</evidence>
<protein>
    <submittedName>
        <fullName evidence="3">Type VI secretion system protein TssA</fullName>
    </submittedName>
</protein>
<dbReference type="PANTHER" id="PTHR37951">
    <property type="entry name" value="CYTOPLASMIC PROTEIN-RELATED"/>
    <property type="match status" value="1"/>
</dbReference>
<comment type="caution">
    <text evidence="3">The sequence shown here is derived from an EMBL/GenBank/DDBJ whole genome shotgun (WGS) entry which is preliminary data.</text>
</comment>
<feature type="region of interest" description="Disordered" evidence="1">
    <location>
        <begin position="266"/>
        <end position="302"/>
    </location>
</feature>
<dbReference type="OrthoDB" id="9771118at2"/>
<evidence type="ECO:0000313" key="3">
    <source>
        <dbReference type="EMBL" id="RAZ92503.1"/>
    </source>
</evidence>
<reference evidence="3 4" key="2">
    <citation type="submission" date="2018-07" db="EMBL/GenBank/DDBJ databases">
        <title>Diversity of Mesorhizobium strains in Brazil.</title>
        <authorList>
            <person name="Helene L.C.F."/>
            <person name="Dall'Agnol R."/>
            <person name="Delamuta J.R.M."/>
            <person name="Hungria M."/>
        </authorList>
    </citation>
    <scope>NUCLEOTIDE SEQUENCE [LARGE SCALE GENOMIC DNA]</scope>
    <source>
        <strain evidence="3 4">AC99b</strain>
    </source>
</reference>
<organism evidence="3 4">
    <name type="scientific">Mesorhizobium hawassense</name>
    <dbReference type="NCBI Taxonomy" id="1209954"/>
    <lineage>
        <taxon>Bacteria</taxon>
        <taxon>Pseudomonadati</taxon>
        <taxon>Pseudomonadota</taxon>
        <taxon>Alphaproteobacteria</taxon>
        <taxon>Hyphomicrobiales</taxon>
        <taxon>Phyllobacteriaceae</taxon>
        <taxon>Mesorhizobium</taxon>
    </lineage>
</organism>
<dbReference type="InterPro" id="IPR017740">
    <property type="entry name" value="TssA-like"/>
</dbReference>